<feature type="signal peptide" evidence="12">
    <location>
        <begin position="1"/>
        <end position="20"/>
    </location>
</feature>
<evidence type="ECO:0000313" key="15">
    <source>
        <dbReference type="Proteomes" id="UP000181976"/>
    </source>
</evidence>
<dbReference type="GO" id="GO:0005737">
    <property type="term" value="C:cytoplasm"/>
    <property type="evidence" value="ECO:0007669"/>
    <property type="project" value="TreeGrafter"/>
</dbReference>
<evidence type="ECO:0000256" key="7">
    <source>
        <dbReference type="ARBA" id="ARBA00023284"/>
    </source>
</evidence>
<dbReference type="PANTHER" id="PTHR42801">
    <property type="entry name" value="THIOREDOXIN-DEPENDENT PEROXIDE REDUCTASE"/>
    <property type="match status" value="1"/>
</dbReference>
<keyword evidence="12" id="KW-0732">Signal</keyword>
<comment type="catalytic activity">
    <reaction evidence="11">
        <text>a hydroperoxide + [thioredoxin]-dithiol = an alcohol + [thioredoxin]-disulfide + H2O</text>
        <dbReference type="Rhea" id="RHEA:62620"/>
        <dbReference type="Rhea" id="RHEA-COMP:10698"/>
        <dbReference type="Rhea" id="RHEA-COMP:10700"/>
        <dbReference type="ChEBI" id="CHEBI:15377"/>
        <dbReference type="ChEBI" id="CHEBI:29950"/>
        <dbReference type="ChEBI" id="CHEBI:30879"/>
        <dbReference type="ChEBI" id="CHEBI:35924"/>
        <dbReference type="ChEBI" id="CHEBI:50058"/>
        <dbReference type="EC" id="1.11.1.24"/>
    </reaction>
</comment>
<feature type="domain" description="Thioredoxin" evidence="13">
    <location>
        <begin position="32"/>
        <end position="199"/>
    </location>
</feature>
<proteinExistence type="inferred from homology"/>
<dbReference type="STRING" id="385682.SAMN05444380_10481"/>
<dbReference type="InterPro" id="IPR050924">
    <property type="entry name" value="Peroxiredoxin_BCP/PrxQ"/>
</dbReference>
<dbReference type="InParanoid" id="A0A1I1WFK8"/>
<dbReference type="CDD" id="cd02970">
    <property type="entry name" value="PRX_like2"/>
    <property type="match status" value="1"/>
</dbReference>
<evidence type="ECO:0000256" key="2">
    <source>
        <dbReference type="ARBA" id="ARBA00013017"/>
    </source>
</evidence>
<dbReference type="Pfam" id="PF00578">
    <property type="entry name" value="AhpC-TSA"/>
    <property type="match status" value="1"/>
</dbReference>
<dbReference type="GO" id="GO:0008379">
    <property type="term" value="F:thioredoxin peroxidase activity"/>
    <property type="evidence" value="ECO:0007669"/>
    <property type="project" value="TreeGrafter"/>
</dbReference>
<keyword evidence="3" id="KW-0575">Peroxidase</keyword>
<dbReference type="InterPro" id="IPR000866">
    <property type="entry name" value="AhpC/TSA"/>
</dbReference>
<keyword evidence="4" id="KW-0049">Antioxidant</keyword>
<evidence type="ECO:0000259" key="13">
    <source>
        <dbReference type="PROSITE" id="PS51352"/>
    </source>
</evidence>
<dbReference type="PANTHER" id="PTHR42801:SF7">
    <property type="entry name" value="SLL1159 PROTEIN"/>
    <property type="match status" value="1"/>
</dbReference>
<evidence type="ECO:0000256" key="11">
    <source>
        <dbReference type="ARBA" id="ARBA00049091"/>
    </source>
</evidence>
<evidence type="ECO:0000256" key="4">
    <source>
        <dbReference type="ARBA" id="ARBA00022862"/>
    </source>
</evidence>
<reference evidence="14 15" key="1">
    <citation type="submission" date="2016-10" db="EMBL/GenBank/DDBJ databases">
        <authorList>
            <person name="de Groot N.N."/>
        </authorList>
    </citation>
    <scope>NUCLEOTIDE SEQUENCE [LARGE SCALE GENOMIC DNA]</scope>
    <source>
        <strain evidence="14 15">DSM 19012</strain>
    </source>
</reference>
<dbReference type="eggNOG" id="COG1225">
    <property type="taxonomic scope" value="Bacteria"/>
</dbReference>
<evidence type="ECO:0000256" key="9">
    <source>
        <dbReference type="ARBA" id="ARBA00038489"/>
    </source>
</evidence>
<evidence type="ECO:0000256" key="5">
    <source>
        <dbReference type="ARBA" id="ARBA00023002"/>
    </source>
</evidence>
<evidence type="ECO:0000256" key="10">
    <source>
        <dbReference type="ARBA" id="ARBA00042639"/>
    </source>
</evidence>
<name>A0A1I1WFK8_9BACT</name>
<sequence length="200" mass="22081">MKTKTFILLTGLFFPILINAQLPEKAEDISPLLNGETVPNAMLTSPDGKKFQLKEIVGQKPTVLLFYRGGWCPFCNAHLLEIQGVQNQVVNLGYQIIAISPDSPQNLIATDEKQDLAYSLYSDAEGKLIKAMGLAFKAPERYSGMLLEKSGGLNPGFLPVPAVFVLDTSGKILFEYINPDYKTRLKADMLMAVLKSIQNK</sequence>
<dbReference type="EMBL" id="FONA01000004">
    <property type="protein sequence ID" value="SFD93927.1"/>
    <property type="molecule type" value="Genomic_DNA"/>
</dbReference>
<protein>
    <recommendedName>
        <fullName evidence="2">thioredoxin-dependent peroxiredoxin</fullName>
        <ecNumber evidence="2">1.11.1.24</ecNumber>
    </recommendedName>
    <alternativeName>
        <fullName evidence="8">Thioredoxin peroxidase</fullName>
    </alternativeName>
    <alternativeName>
        <fullName evidence="10">Thioredoxin-dependent peroxiredoxin Bcp</fullName>
    </alternativeName>
</protein>
<keyword evidence="7" id="KW-0676">Redox-active center</keyword>
<keyword evidence="5" id="KW-0560">Oxidoreductase</keyword>
<dbReference type="AlphaFoldDB" id="A0A1I1WFK8"/>
<dbReference type="SUPFAM" id="SSF52833">
    <property type="entry name" value="Thioredoxin-like"/>
    <property type="match status" value="1"/>
</dbReference>
<dbReference type="Proteomes" id="UP000181976">
    <property type="component" value="Unassembled WGS sequence"/>
</dbReference>
<dbReference type="EC" id="1.11.1.24" evidence="2"/>
<comment type="function">
    <text evidence="1">Thiol-specific peroxidase that catalyzes the reduction of hydrogen peroxide and organic hydroperoxides to water and alcohols, respectively. Plays a role in cell protection against oxidative stress by detoxifying peroxides and as sensor of hydrogen peroxide-mediated signaling events.</text>
</comment>
<evidence type="ECO:0000313" key="14">
    <source>
        <dbReference type="EMBL" id="SFD93927.1"/>
    </source>
</evidence>
<keyword evidence="6" id="KW-1015">Disulfide bond</keyword>
<dbReference type="InterPro" id="IPR036249">
    <property type="entry name" value="Thioredoxin-like_sf"/>
</dbReference>
<dbReference type="PROSITE" id="PS51352">
    <property type="entry name" value="THIOREDOXIN_2"/>
    <property type="match status" value="1"/>
</dbReference>
<keyword evidence="15" id="KW-1185">Reference proteome</keyword>
<dbReference type="Gene3D" id="3.40.30.10">
    <property type="entry name" value="Glutaredoxin"/>
    <property type="match status" value="1"/>
</dbReference>
<dbReference type="GO" id="GO:0034599">
    <property type="term" value="P:cellular response to oxidative stress"/>
    <property type="evidence" value="ECO:0007669"/>
    <property type="project" value="TreeGrafter"/>
</dbReference>
<evidence type="ECO:0000256" key="3">
    <source>
        <dbReference type="ARBA" id="ARBA00022559"/>
    </source>
</evidence>
<gene>
    <name evidence="14" type="ORF">SAMN05444380_10481</name>
</gene>
<comment type="similarity">
    <text evidence="9">Belongs to the peroxiredoxin family. BCP/PrxQ subfamily.</text>
</comment>
<evidence type="ECO:0000256" key="1">
    <source>
        <dbReference type="ARBA" id="ARBA00003330"/>
    </source>
</evidence>
<organism evidence="14 15">
    <name type="scientific">Thermophagus xiamenensis</name>
    <dbReference type="NCBI Taxonomy" id="385682"/>
    <lineage>
        <taxon>Bacteria</taxon>
        <taxon>Pseudomonadati</taxon>
        <taxon>Bacteroidota</taxon>
        <taxon>Bacteroidia</taxon>
        <taxon>Marinilabiliales</taxon>
        <taxon>Marinilabiliaceae</taxon>
        <taxon>Thermophagus</taxon>
    </lineage>
</organism>
<accession>A0A1I1WFK8</accession>
<evidence type="ECO:0000256" key="8">
    <source>
        <dbReference type="ARBA" id="ARBA00032824"/>
    </source>
</evidence>
<dbReference type="OrthoDB" id="9805634at2"/>
<dbReference type="InterPro" id="IPR013766">
    <property type="entry name" value="Thioredoxin_domain"/>
</dbReference>
<evidence type="ECO:0000256" key="6">
    <source>
        <dbReference type="ARBA" id="ARBA00023157"/>
    </source>
</evidence>
<feature type="chain" id="PRO_5010202174" description="thioredoxin-dependent peroxiredoxin" evidence="12">
    <location>
        <begin position="21"/>
        <end position="200"/>
    </location>
</feature>
<dbReference type="RefSeq" id="WP_010528208.1">
    <property type="nucleotide sequence ID" value="NZ_AFSL01000074.1"/>
</dbReference>
<evidence type="ECO:0000256" key="12">
    <source>
        <dbReference type="SAM" id="SignalP"/>
    </source>
</evidence>
<dbReference type="GO" id="GO:0045454">
    <property type="term" value="P:cell redox homeostasis"/>
    <property type="evidence" value="ECO:0007669"/>
    <property type="project" value="TreeGrafter"/>
</dbReference>